<name>A0AAV5KF23_9ROSI</name>
<reference evidence="1 2" key="1">
    <citation type="journal article" date="2021" name="Commun. Biol.">
        <title>The genome of Shorea leprosula (Dipterocarpaceae) highlights the ecological relevance of drought in aseasonal tropical rainforests.</title>
        <authorList>
            <person name="Ng K.K.S."/>
            <person name="Kobayashi M.J."/>
            <person name="Fawcett J.A."/>
            <person name="Hatakeyama M."/>
            <person name="Paape T."/>
            <person name="Ng C.H."/>
            <person name="Ang C.C."/>
            <person name="Tnah L.H."/>
            <person name="Lee C.T."/>
            <person name="Nishiyama T."/>
            <person name="Sese J."/>
            <person name="O'Brien M.J."/>
            <person name="Copetti D."/>
            <person name="Mohd Noor M.I."/>
            <person name="Ong R.C."/>
            <person name="Putra M."/>
            <person name="Sireger I.Z."/>
            <person name="Indrioko S."/>
            <person name="Kosugi Y."/>
            <person name="Izuno A."/>
            <person name="Isagi Y."/>
            <person name="Lee S.L."/>
            <person name="Shimizu K.K."/>
        </authorList>
    </citation>
    <scope>NUCLEOTIDE SEQUENCE [LARGE SCALE GENOMIC DNA]</scope>
    <source>
        <strain evidence="1">214</strain>
    </source>
</reference>
<proteinExistence type="predicted"/>
<evidence type="ECO:0000313" key="1">
    <source>
        <dbReference type="EMBL" id="GKV23150.1"/>
    </source>
</evidence>
<protein>
    <submittedName>
        <fullName evidence="1">Uncharacterized protein</fullName>
    </submittedName>
</protein>
<sequence length="68" mass="7134">MHFSVTVPTQTRLVGLTVYSGGALAQLTVAPPSQQKKGYVRPRGTADGELLNVNGSVKRGADLPLQVS</sequence>
<comment type="caution">
    <text evidence="1">The sequence shown here is derived from an EMBL/GenBank/DDBJ whole genome shotgun (WGS) entry which is preliminary data.</text>
</comment>
<accession>A0AAV5KF23</accession>
<organism evidence="1 2">
    <name type="scientific">Rubroshorea leprosula</name>
    <dbReference type="NCBI Taxonomy" id="152421"/>
    <lineage>
        <taxon>Eukaryota</taxon>
        <taxon>Viridiplantae</taxon>
        <taxon>Streptophyta</taxon>
        <taxon>Embryophyta</taxon>
        <taxon>Tracheophyta</taxon>
        <taxon>Spermatophyta</taxon>
        <taxon>Magnoliopsida</taxon>
        <taxon>eudicotyledons</taxon>
        <taxon>Gunneridae</taxon>
        <taxon>Pentapetalae</taxon>
        <taxon>rosids</taxon>
        <taxon>malvids</taxon>
        <taxon>Malvales</taxon>
        <taxon>Dipterocarpaceae</taxon>
        <taxon>Rubroshorea</taxon>
    </lineage>
</organism>
<dbReference type="EMBL" id="BPVZ01000062">
    <property type="protein sequence ID" value="GKV23150.1"/>
    <property type="molecule type" value="Genomic_DNA"/>
</dbReference>
<dbReference type="AlphaFoldDB" id="A0AAV5KF23"/>
<keyword evidence="2" id="KW-1185">Reference proteome</keyword>
<gene>
    <name evidence="1" type="ORF">SLEP1_g32915</name>
</gene>
<dbReference type="Proteomes" id="UP001054252">
    <property type="component" value="Unassembled WGS sequence"/>
</dbReference>
<evidence type="ECO:0000313" key="2">
    <source>
        <dbReference type="Proteomes" id="UP001054252"/>
    </source>
</evidence>